<dbReference type="OrthoDB" id="5792673at2759"/>
<evidence type="ECO:0000256" key="10">
    <source>
        <dbReference type="ARBA" id="ARBA00022833"/>
    </source>
</evidence>
<evidence type="ECO:0000256" key="2">
    <source>
        <dbReference type="ARBA" id="ARBA00004286"/>
    </source>
</evidence>
<dbReference type="PROSITE" id="PS50868">
    <property type="entry name" value="POST_SET"/>
    <property type="match status" value="1"/>
</dbReference>
<proteinExistence type="predicted"/>
<keyword evidence="4" id="KW-0678">Repressor</keyword>
<dbReference type="EMBL" id="CAJHNH020000313">
    <property type="protein sequence ID" value="CAG5116873.1"/>
    <property type="molecule type" value="Genomic_DNA"/>
</dbReference>
<gene>
    <name evidence="21" type="ORF">CUNI_LOCUS2431</name>
</gene>
<dbReference type="GO" id="GO:0070828">
    <property type="term" value="P:heterochromatin organization"/>
    <property type="evidence" value="ECO:0007669"/>
    <property type="project" value="TreeGrafter"/>
</dbReference>
<keyword evidence="9" id="KW-0677">Repeat</keyword>
<dbReference type="Pfam" id="PF18359">
    <property type="entry name" value="Tudor_5"/>
    <property type="match status" value="1"/>
</dbReference>
<dbReference type="Gene3D" id="3.30.890.10">
    <property type="entry name" value="Methyl-cpg-binding Protein 2, Chain A"/>
    <property type="match status" value="1"/>
</dbReference>
<evidence type="ECO:0008006" key="23">
    <source>
        <dbReference type="Google" id="ProtNLM"/>
    </source>
</evidence>
<dbReference type="GO" id="GO:0005634">
    <property type="term" value="C:nucleus"/>
    <property type="evidence" value="ECO:0007669"/>
    <property type="project" value="UniProtKB-SubCell"/>
</dbReference>
<evidence type="ECO:0000256" key="9">
    <source>
        <dbReference type="ARBA" id="ARBA00022737"/>
    </source>
</evidence>
<feature type="domain" description="SET" evidence="17">
    <location>
        <begin position="639"/>
        <end position="938"/>
    </location>
</feature>
<evidence type="ECO:0000256" key="1">
    <source>
        <dbReference type="ARBA" id="ARBA00004123"/>
    </source>
</evidence>
<sequence length="963" mass="109302">MPTLISSLQNQQPTDATQLQRPIAPQPVRWPELKVQDKVLGKKFNDVWYYGTILDIYPAVPEENQEWKCKVKFDGKGMKTLPGRLVAYKDPINCFLRVGTRIVALYREDDAPSTFYAGVIAEAPSIKNNRRFLVFFDDGYAQYCDAKELHKVYMQSENVWEDINIETSAFIKEYLRIYPERPMVRLSKGQVVRTEWNGKWWTAKVVETDASLVKMYFQADKRVEWIYRGSTRLEPLFKALANADAIKAAGSARGRRHNLTMRPSDALRPSVEYTRSAGEDDSSSSNSAKSKYVAKPSEANKKKSNVAKKSTGGANNSELSKSGQWEAPWIRYQRKATSGVQKSRNADSASQEPDKASSKDKSQPGQTTDSSRPTKDIASILQERLATAEVEYDEESATGERKEVRLEAPGIPRRVFKPHRCSPVCLYDTNDGSDKFKGRSSLTIPLLCGWERQVCKTRPTTKRHIVYRAPCGRRLRNIEEVDQYLLVTNSDLTIDLFCFDQQLHVNIEFVPVKTFCDIKDLSYGKEHYPISCVNGIDRHYPDYVEYSDHRIPSNGVQLNLDPDFLVCCDCTDNCRDKSKCACQQMTIQNTSWIGEIDPEAGYHYKRLPEPLFTGIVECNVRCKCDKRCHNRVAQHGLRMRLQVFKTEKKGWGLRCLDDIAKGSFICIYAGQLLTDRGANEDGKQYGDEYLAELDFIEVVERQKEGYESDVEGMEFSEDESDVNYKVSKDSADDDSDYTQKSSPPEASKRKLRGSRRKGQTTTEDTDDNKQGVKSAQLLNRQSNVATDTAPSVVSEAISISDEEDEEEDAGAATVKTIKPPPEVPKEKLKARARKSTGGSRFNLSTTFKTSHEPVSEMDVINEKKERAPTRSFFNDDTECYIMDAKSMGNLGRYLNHSCTPNVFVQNIFVDTHDLRFPWVAFFAGQYIRAGTELTWDYNYEVGSVPDKVLYCYCGSSMCRGRLL</sequence>
<dbReference type="Gene3D" id="2.170.270.10">
    <property type="entry name" value="SET domain"/>
    <property type="match status" value="2"/>
</dbReference>
<dbReference type="InterPro" id="IPR051516">
    <property type="entry name" value="SETDB_methyltransferase"/>
</dbReference>
<keyword evidence="10" id="KW-0862">Zinc</keyword>
<evidence type="ECO:0000256" key="7">
    <source>
        <dbReference type="ARBA" id="ARBA00022691"/>
    </source>
</evidence>
<feature type="compositionally biased region" description="Polar residues" evidence="16">
    <location>
        <begin position="312"/>
        <end position="322"/>
    </location>
</feature>
<dbReference type="SMART" id="SM00317">
    <property type="entry name" value="SET"/>
    <property type="match status" value="1"/>
</dbReference>
<dbReference type="GO" id="GO:0008270">
    <property type="term" value="F:zinc ion binding"/>
    <property type="evidence" value="ECO:0007669"/>
    <property type="project" value="InterPro"/>
</dbReference>
<feature type="compositionally biased region" description="Acidic residues" evidence="16">
    <location>
        <begin position="800"/>
        <end position="809"/>
    </location>
</feature>
<evidence type="ECO:0000256" key="5">
    <source>
        <dbReference type="ARBA" id="ARBA00022603"/>
    </source>
</evidence>
<name>A0A8S3YI23_9EUPU</name>
<dbReference type="InterPro" id="IPR003616">
    <property type="entry name" value="Post-SET_dom"/>
</dbReference>
<evidence type="ECO:0000256" key="4">
    <source>
        <dbReference type="ARBA" id="ARBA00022491"/>
    </source>
</evidence>
<feature type="compositionally biased region" description="Basic and acidic residues" evidence="16">
    <location>
        <begin position="352"/>
        <end position="362"/>
    </location>
</feature>
<dbReference type="InterPro" id="IPR016177">
    <property type="entry name" value="DNA-bd_dom_sf"/>
</dbReference>
<dbReference type="SUPFAM" id="SSF54171">
    <property type="entry name" value="DNA-binding domain"/>
    <property type="match status" value="1"/>
</dbReference>
<feature type="compositionally biased region" description="Acidic residues" evidence="16">
    <location>
        <begin position="707"/>
        <end position="721"/>
    </location>
</feature>
<keyword evidence="14" id="KW-0804">Transcription</keyword>
<dbReference type="InterPro" id="IPR047232">
    <property type="entry name" value="SETDB1/2-like_MBD"/>
</dbReference>
<dbReference type="CDD" id="cd10517">
    <property type="entry name" value="SET_SETDB1"/>
    <property type="match status" value="1"/>
</dbReference>
<keyword evidence="13" id="KW-0175">Coiled coil</keyword>
<feature type="compositionally biased region" description="Polar residues" evidence="16">
    <location>
        <begin position="836"/>
        <end position="845"/>
    </location>
</feature>
<dbReference type="PROSITE" id="PS50982">
    <property type="entry name" value="MBD"/>
    <property type="match status" value="1"/>
</dbReference>
<feature type="compositionally biased region" description="Polar residues" evidence="16">
    <location>
        <begin position="771"/>
        <end position="789"/>
    </location>
</feature>
<dbReference type="PANTHER" id="PTHR46024:SF1">
    <property type="entry name" value="HISTONE-LYSINE N-METHYLTRANSFERASE EGGLESS"/>
    <property type="match status" value="1"/>
</dbReference>
<dbReference type="InterPro" id="IPR041292">
    <property type="entry name" value="Tudor_4"/>
</dbReference>
<evidence type="ECO:0000313" key="22">
    <source>
        <dbReference type="Proteomes" id="UP000678393"/>
    </source>
</evidence>
<evidence type="ECO:0000256" key="8">
    <source>
        <dbReference type="ARBA" id="ARBA00022723"/>
    </source>
</evidence>
<keyword evidence="6" id="KW-0808">Transferase</keyword>
<feature type="domain" description="Post-SET" evidence="19">
    <location>
        <begin position="947"/>
        <end position="963"/>
    </location>
</feature>
<keyword evidence="11" id="KW-0156">Chromatin regulator</keyword>
<keyword evidence="3" id="KW-0158">Chromosome</keyword>
<dbReference type="GO" id="GO:0046974">
    <property type="term" value="F:histone H3K9 methyltransferase activity"/>
    <property type="evidence" value="ECO:0007669"/>
    <property type="project" value="TreeGrafter"/>
</dbReference>
<keyword evidence="22" id="KW-1185">Reference proteome</keyword>
<feature type="domain" description="MBD" evidence="20">
    <location>
        <begin position="436"/>
        <end position="506"/>
    </location>
</feature>
<keyword evidence="8" id="KW-0479">Metal-binding</keyword>
<dbReference type="CDD" id="cd21181">
    <property type="entry name" value="Tudor_SETDB1_rpt2"/>
    <property type="match status" value="1"/>
</dbReference>
<dbReference type="CDD" id="cd01395">
    <property type="entry name" value="HMT_MBD"/>
    <property type="match status" value="1"/>
</dbReference>
<dbReference type="Pfam" id="PF05033">
    <property type="entry name" value="Pre-SET"/>
    <property type="match status" value="1"/>
</dbReference>
<dbReference type="InterPro" id="IPR007728">
    <property type="entry name" value="Pre-SET_dom"/>
</dbReference>
<keyword evidence="5" id="KW-0489">Methyltransferase</keyword>
<organism evidence="21 22">
    <name type="scientific">Candidula unifasciata</name>
    <dbReference type="NCBI Taxonomy" id="100452"/>
    <lineage>
        <taxon>Eukaryota</taxon>
        <taxon>Metazoa</taxon>
        <taxon>Spiralia</taxon>
        <taxon>Lophotrochozoa</taxon>
        <taxon>Mollusca</taxon>
        <taxon>Gastropoda</taxon>
        <taxon>Heterobranchia</taxon>
        <taxon>Euthyneura</taxon>
        <taxon>Panpulmonata</taxon>
        <taxon>Eupulmonata</taxon>
        <taxon>Stylommatophora</taxon>
        <taxon>Helicina</taxon>
        <taxon>Helicoidea</taxon>
        <taxon>Geomitridae</taxon>
        <taxon>Candidula</taxon>
    </lineage>
</organism>
<comment type="caution">
    <text evidence="21">The sequence shown here is derived from an EMBL/GenBank/DDBJ whole genome shotgun (WGS) entry which is preliminary data.</text>
</comment>
<keyword evidence="12" id="KW-0805">Transcription regulation</keyword>
<dbReference type="PROSITE" id="PS50280">
    <property type="entry name" value="SET"/>
    <property type="match status" value="1"/>
</dbReference>
<evidence type="ECO:0000259" key="17">
    <source>
        <dbReference type="PROSITE" id="PS50280"/>
    </source>
</evidence>
<protein>
    <recommendedName>
        <fullName evidence="23">Histone-lysine N-methyltransferase eggless</fullName>
    </recommendedName>
</protein>
<dbReference type="SMART" id="SM00333">
    <property type="entry name" value="TUDOR"/>
    <property type="match status" value="2"/>
</dbReference>
<accession>A0A8S3YI23</accession>
<keyword evidence="15" id="KW-0539">Nucleus</keyword>
<evidence type="ECO:0000256" key="12">
    <source>
        <dbReference type="ARBA" id="ARBA00023015"/>
    </source>
</evidence>
<dbReference type="InterPro" id="IPR001214">
    <property type="entry name" value="SET_dom"/>
</dbReference>
<keyword evidence="7" id="KW-0949">S-adenosyl-L-methionine</keyword>
<evidence type="ECO:0000256" key="14">
    <source>
        <dbReference type="ARBA" id="ARBA00023163"/>
    </source>
</evidence>
<feature type="region of interest" description="Disordered" evidence="16">
    <location>
        <begin position="706"/>
        <end position="845"/>
    </location>
</feature>
<dbReference type="InterPro" id="IPR002999">
    <property type="entry name" value="Tudor"/>
</dbReference>
<dbReference type="InterPro" id="IPR001739">
    <property type="entry name" value="Methyl_CpG_DNA-bd"/>
</dbReference>
<dbReference type="InterPro" id="IPR041291">
    <property type="entry name" value="TUDOR_5"/>
</dbReference>
<evidence type="ECO:0000259" key="18">
    <source>
        <dbReference type="PROSITE" id="PS50867"/>
    </source>
</evidence>
<evidence type="ECO:0000259" key="20">
    <source>
        <dbReference type="PROSITE" id="PS50982"/>
    </source>
</evidence>
<dbReference type="Pfam" id="PF18358">
    <property type="entry name" value="Tudor_4"/>
    <property type="match status" value="1"/>
</dbReference>
<dbReference type="Proteomes" id="UP000678393">
    <property type="component" value="Unassembled WGS sequence"/>
</dbReference>
<comment type="subcellular location">
    <subcellularLocation>
        <location evidence="2">Chromosome</location>
    </subcellularLocation>
    <subcellularLocation>
        <location evidence="1">Nucleus</location>
    </subcellularLocation>
</comment>
<dbReference type="InterPro" id="IPR046341">
    <property type="entry name" value="SET_dom_sf"/>
</dbReference>
<dbReference type="PANTHER" id="PTHR46024">
    <property type="entry name" value="HISTONE-LYSINE N-METHYLTRANSFERASE EGGLESS"/>
    <property type="match status" value="1"/>
</dbReference>
<dbReference type="Pfam" id="PF01429">
    <property type="entry name" value="MBD"/>
    <property type="match status" value="1"/>
</dbReference>
<dbReference type="CDD" id="cd20382">
    <property type="entry name" value="Tudor_SETDB1_rpt1"/>
    <property type="match status" value="1"/>
</dbReference>
<dbReference type="AlphaFoldDB" id="A0A8S3YI23"/>
<dbReference type="SMART" id="SM00468">
    <property type="entry name" value="PreSET"/>
    <property type="match status" value="1"/>
</dbReference>
<evidence type="ECO:0000313" key="21">
    <source>
        <dbReference type="EMBL" id="CAG5116873.1"/>
    </source>
</evidence>
<dbReference type="GO" id="GO:0005694">
    <property type="term" value="C:chromosome"/>
    <property type="evidence" value="ECO:0007669"/>
    <property type="project" value="UniProtKB-SubCell"/>
</dbReference>
<evidence type="ECO:0000256" key="3">
    <source>
        <dbReference type="ARBA" id="ARBA00022454"/>
    </source>
</evidence>
<dbReference type="SUPFAM" id="SSF82199">
    <property type="entry name" value="SET domain"/>
    <property type="match status" value="1"/>
</dbReference>
<dbReference type="Gene3D" id="2.30.30.140">
    <property type="match status" value="3"/>
</dbReference>
<feature type="region of interest" description="Disordered" evidence="16">
    <location>
        <begin position="251"/>
        <end position="322"/>
    </location>
</feature>
<dbReference type="Pfam" id="PF00856">
    <property type="entry name" value="SET"/>
    <property type="match status" value="1"/>
</dbReference>
<feature type="region of interest" description="Disordered" evidence="16">
    <location>
        <begin position="334"/>
        <end position="376"/>
    </location>
</feature>
<evidence type="ECO:0000256" key="13">
    <source>
        <dbReference type="ARBA" id="ARBA00023054"/>
    </source>
</evidence>
<feature type="domain" description="Pre-SET" evidence="18">
    <location>
        <begin position="566"/>
        <end position="636"/>
    </location>
</feature>
<dbReference type="GO" id="GO:0032259">
    <property type="term" value="P:methylation"/>
    <property type="evidence" value="ECO:0007669"/>
    <property type="project" value="UniProtKB-KW"/>
</dbReference>
<dbReference type="GO" id="GO:0003677">
    <property type="term" value="F:DNA binding"/>
    <property type="evidence" value="ECO:0007669"/>
    <property type="project" value="InterPro"/>
</dbReference>
<evidence type="ECO:0000259" key="19">
    <source>
        <dbReference type="PROSITE" id="PS50868"/>
    </source>
</evidence>
<dbReference type="PROSITE" id="PS50867">
    <property type="entry name" value="PRE_SET"/>
    <property type="match status" value="1"/>
</dbReference>
<evidence type="ECO:0000256" key="11">
    <source>
        <dbReference type="ARBA" id="ARBA00022853"/>
    </source>
</evidence>
<evidence type="ECO:0000256" key="16">
    <source>
        <dbReference type="SAM" id="MobiDB-lite"/>
    </source>
</evidence>
<feature type="compositionally biased region" description="Basic residues" evidence="16">
    <location>
        <begin position="749"/>
        <end position="758"/>
    </location>
</feature>
<dbReference type="GO" id="GO:0010629">
    <property type="term" value="P:negative regulation of gene expression"/>
    <property type="evidence" value="ECO:0007669"/>
    <property type="project" value="TreeGrafter"/>
</dbReference>
<feature type="compositionally biased region" description="Polar residues" evidence="16">
    <location>
        <begin position="335"/>
        <end position="351"/>
    </location>
</feature>
<evidence type="ECO:0000256" key="15">
    <source>
        <dbReference type="ARBA" id="ARBA00023242"/>
    </source>
</evidence>
<evidence type="ECO:0000256" key="6">
    <source>
        <dbReference type="ARBA" id="ARBA00022679"/>
    </source>
</evidence>
<dbReference type="SMART" id="SM00391">
    <property type="entry name" value="MBD"/>
    <property type="match status" value="1"/>
</dbReference>
<reference evidence="21" key="1">
    <citation type="submission" date="2021-04" db="EMBL/GenBank/DDBJ databases">
        <authorList>
            <consortium name="Molecular Ecology Group"/>
        </authorList>
    </citation>
    <scope>NUCLEOTIDE SEQUENCE</scope>
</reference>